<comment type="cofactor">
    <cofactor evidence="5">
        <name>Mg(2+)</name>
        <dbReference type="ChEBI" id="CHEBI:18420"/>
    </cofactor>
    <cofactor evidence="5">
        <name>Mn(2+)</name>
        <dbReference type="ChEBI" id="CHEBI:29035"/>
    </cofactor>
    <text evidence="5">Binds 2 magnesium ions that may perform the catalytic activity via a two-metal mechanism.</text>
</comment>
<comment type="caution">
    <text evidence="5">Lacks conserved residue(s) required for the propagation of feature annotation.</text>
</comment>
<comment type="similarity">
    <text evidence="5">Belongs to the RNA ligase 2 family.</text>
</comment>
<evidence type="ECO:0000256" key="4">
    <source>
        <dbReference type="ARBA" id="ARBA00034038"/>
    </source>
</evidence>
<feature type="binding site" evidence="5">
    <location>
        <position position="202"/>
    </location>
    <ligand>
        <name>Mg(2+)</name>
        <dbReference type="ChEBI" id="CHEBI:18420"/>
        <label>1</label>
    </ligand>
</feature>
<evidence type="ECO:0000259" key="7">
    <source>
        <dbReference type="Pfam" id="PF18043"/>
    </source>
</evidence>
<dbReference type="Gene3D" id="1.10.10.1810">
    <property type="entry name" value="RNA ligase"/>
    <property type="match status" value="1"/>
</dbReference>
<organism evidence="8 9">
    <name type="scientific">Klebsiella phage Matisse</name>
    <dbReference type="NCBI Taxonomy" id="1675607"/>
    <lineage>
        <taxon>Viruses</taxon>
        <taxon>Duplodnaviria</taxon>
        <taxon>Heunggongvirae</taxon>
        <taxon>Uroviricota</taxon>
        <taxon>Caudoviricetes</taxon>
        <taxon>Pantevenvirales</taxon>
        <taxon>Straboviridae</taxon>
        <taxon>Slopekvirus</taxon>
        <taxon>Slopekvirus matisse</taxon>
    </lineage>
</organism>
<keyword evidence="1 5" id="KW-0436">Ligase</keyword>
<comment type="domain">
    <text evidence="5">The adenylyltransferase domain in the N-terminus performs step 1 and step 3 reactions. The C-terminus domain is required for step 2 of the ligation pathway.</text>
</comment>
<dbReference type="GO" id="GO:0005524">
    <property type="term" value="F:ATP binding"/>
    <property type="evidence" value="ECO:0007669"/>
    <property type="project" value="UniProtKB-UniRule"/>
</dbReference>
<evidence type="ECO:0000313" key="8">
    <source>
        <dbReference type="EMBL" id="AKU44547.1"/>
    </source>
</evidence>
<feature type="domain" description="RNA ligase" evidence="6">
    <location>
        <begin position="29"/>
        <end position="224"/>
    </location>
</feature>
<gene>
    <name evidence="8" type="ORF">CPT_Matisse243</name>
</gene>
<dbReference type="HAMAP" id="MF_04150">
    <property type="entry name" value="RNALIG2_T4"/>
    <property type="match status" value="1"/>
</dbReference>
<comment type="catalytic activity">
    <reaction evidence="4 5">
        <text>ATP + (ribonucleotide)n-3'-hydroxyl + 5'-phospho-(ribonucleotide)m = (ribonucleotide)n+m + AMP + diphosphate.</text>
        <dbReference type="EC" id="6.5.1.3"/>
    </reaction>
</comment>
<dbReference type="InterPro" id="IPR012647">
    <property type="entry name" value="RNA_lig_RNL2"/>
</dbReference>
<name>A0A0K1LPU3_9CAUD</name>
<evidence type="ECO:0000256" key="2">
    <source>
        <dbReference type="ARBA" id="ARBA00022741"/>
    </source>
</evidence>
<dbReference type="Gene3D" id="3.30.470.30">
    <property type="entry name" value="DNA ligase/mRNA capping enzyme"/>
    <property type="match status" value="1"/>
</dbReference>
<proteinExistence type="inferred from homology"/>
<dbReference type="KEGG" id="vg:26613426"/>
<feature type="binding site" evidence="5">
    <location>
        <position position="36"/>
    </location>
    <ligand>
        <name>AMP</name>
        <dbReference type="ChEBI" id="CHEBI:456215"/>
    </ligand>
</feature>
<dbReference type="Gene3D" id="3.30.1490.70">
    <property type="match status" value="1"/>
</dbReference>
<feature type="binding site" evidence="5">
    <location>
        <position position="34"/>
    </location>
    <ligand>
        <name>AMP</name>
        <dbReference type="ChEBI" id="CHEBI:456215"/>
    </ligand>
</feature>
<dbReference type="Pfam" id="PF18043">
    <property type="entry name" value="T4_Rnl2_C"/>
    <property type="match status" value="1"/>
</dbReference>
<protein>
    <recommendedName>
        <fullName evidence="5">RNA ligase 2</fullName>
        <ecNumber evidence="5">6.5.1.3</ecNumber>
    </recommendedName>
    <alternativeName>
        <fullName evidence="5">Rnl2</fullName>
    </alternativeName>
</protein>
<keyword evidence="2 5" id="KW-0547">Nucleotide-binding</keyword>
<feature type="active site" description="N6-AMP-lysine intermediate" evidence="5">
    <location>
        <position position="35"/>
    </location>
</feature>
<feature type="binding site" evidence="5">
    <location>
        <position position="103"/>
    </location>
    <ligand>
        <name>AMP</name>
        <dbReference type="ChEBI" id="CHEBI:456215"/>
    </ligand>
</feature>
<accession>A0A0K1LPU3</accession>
<feature type="binding site" evidence="5">
    <location>
        <position position="223"/>
    </location>
    <ligand>
        <name>AMP</name>
        <dbReference type="ChEBI" id="CHEBI:456215"/>
    </ligand>
</feature>
<dbReference type="InterPro" id="IPR044263">
    <property type="entry name" value="Rnl2_vir"/>
</dbReference>
<dbReference type="InterPro" id="IPR040609">
    <property type="entry name" value="Rnl2_C"/>
</dbReference>
<dbReference type="EMBL" id="KT001918">
    <property type="protein sequence ID" value="AKU44547.1"/>
    <property type="molecule type" value="Genomic_DNA"/>
</dbReference>
<dbReference type="InterPro" id="IPR021122">
    <property type="entry name" value="RNA_ligase_dom_REL/Rnl2"/>
</dbReference>
<dbReference type="EC" id="6.5.1.3" evidence="5"/>
<dbReference type="Pfam" id="PF09414">
    <property type="entry name" value="RNA_ligase"/>
    <property type="match status" value="1"/>
</dbReference>
<keyword evidence="5" id="KW-0692">RNA repair</keyword>
<sequence>MFKKYSSLTNHYEGKFINGVIMNGLTGGVWVAREKIHGANFSFITDDGITVTPAKRTDVVKPAEDFYGCSAVVAKYSPGIRKMWETLKKTGTYDDLVIQVYGEFAGRGVQKDVDYGEKDFYVFDIRVNGEFLPDNLCSLISRSHGLKMAPLLGYGTFEEIKELPITFESVVNKANSGIGSDNTVYGEFVYPIMDVEEGNIAEGFVMKPVSPAFMPNGERVAIKCKTTKFTEKKAKKATRFNAPVSLSEKDKNQLDEFVCYLTENRVKNVLSKLDLASITAKDFGRIMGLTVQDAIEEISRNHGPFLEQFEDPAMAKKLFVTEAQNMIRPVWGKILNHEF</sequence>
<dbReference type="RefSeq" id="YP_009194487.1">
    <property type="nucleotide sequence ID" value="NC_028750.1"/>
</dbReference>
<comment type="function">
    <text evidence="5">Repairs 3'-OH/5'-PO4 nicks in duplex RNA or RNA:DNA hybrid in which the broken 3'-OH strand is RNA. The nick ligation reaction entails three nucleotidyl transfer steps. In the first step, the RNA ligase reacts with ATP in the absence of nucleic acid to form a covalent ligase-AMP intermediate and release pyrophosphate. In step 2, the ligase-AMP binds to the nicked duplex nucleic acid and transfers the adenylate to the 5'-PO4 terminus to form an adenylylated nicked intermediate. In step 3, the RNA ligase directs the attack of the nick 3'-OH on the 5'-phosphoanhydride linkage, resulting in a repaired 3' - 5' phosphodiester and release of AMP.</text>
</comment>
<evidence type="ECO:0000256" key="1">
    <source>
        <dbReference type="ARBA" id="ARBA00022598"/>
    </source>
</evidence>
<reference evidence="8 9" key="1">
    <citation type="journal article" date="2015" name="Genome Announc.">
        <title>Complete Genome Sequence of Carbapenemase-Producing Klebsiella pneumoniae Myophage Matisse.</title>
        <authorList>
            <person name="Provasek V.E."/>
            <person name="Lessor L.E."/>
            <person name="Cahill J.L."/>
            <person name="Rasche E.S."/>
            <person name="Kuty Everett G.F."/>
        </authorList>
    </citation>
    <scope>NUCLEOTIDE SEQUENCE [LARGE SCALE GENOMIC DNA]</scope>
</reference>
<evidence type="ECO:0000313" key="9">
    <source>
        <dbReference type="Proteomes" id="UP000203408"/>
    </source>
</evidence>
<dbReference type="GO" id="GO:0046872">
    <property type="term" value="F:metal ion binding"/>
    <property type="evidence" value="ECO:0007669"/>
    <property type="project" value="UniProtKB-UniRule"/>
</dbReference>
<feature type="binding site" evidence="5">
    <location>
        <position position="40"/>
    </location>
    <ligand>
        <name>AMP</name>
        <dbReference type="ChEBI" id="CHEBI:456215"/>
    </ligand>
</feature>
<evidence type="ECO:0000256" key="5">
    <source>
        <dbReference type="HAMAP-Rule" id="MF_04150"/>
    </source>
</evidence>
<dbReference type="InterPro" id="IPR041948">
    <property type="entry name" value="Rnl1/2_C_sf"/>
</dbReference>
<feature type="binding site" evidence="5">
    <location>
        <position position="225"/>
    </location>
    <ligand>
        <name>AMP</name>
        <dbReference type="ChEBI" id="CHEBI:456215"/>
    </ligand>
</feature>
<feature type="binding site" evidence="5">
    <location>
        <position position="56"/>
    </location>
    <ligand>
        <name>AMP</name>
        <dbReference type="ChEBI" id="CHEBI:456215"/>
    </ligand>
</feature>
<dbReference type="GO" id="GO:0042245">
    <property type="term" value="P:RNA repair"/>
    <property type="evidence" value="ECO:0007669"/>
    <property type="project" value="UniProtKB-UniRule"/>
</dbReference>
<feature type="domain" description="RNA ligase 2 C-terminal" evidence="7">
    <location>
        <begin position="245"/>
        <end position="306"/>
    </location>
</feature>
<dbReference type="SUPFAM" id="SSF56091">
    <property type="entry name" value="DNA ligase/mRNA capping enzyme, catalytic domain"/>
    <property type="match status" value="1"/>
</dbReference>
<dbReference type="GeneID" id="26613426"/>
<evidence type="ECO:0000256" key="3">
    <source>
        <dbReference type="ARBA" id="ARBA00022840"/>
    </source>
</evidence>
<keyword evidence="5" id="KW-0479">Metal-binding</keyword>
<evidence type="ECO:0000259" key="6">
    <source>
        <dbReference type="Pfam" id="PF09414"/>
    </source>
</evidence>
<dbReference type="NCBIfam" id="TIGR02307">
    <property type="entry name" value="RNA_lig_RNL2"/>
    <property type="match status" value="1"/>
</dbReference>
<dbReference type="GO" id="GO:0003972">
    <property type="term" value="F:RNA ligase (ATP) activity"/>
    <property type="evidence" value="ECO:0007669"/>
    <property type="project" value="UniProtKB-UniRule"/>
</dbReference>
<keyword evidence="5" id="KW-0460">Magnesium</keyword>
<keyword evidence="3 5" id="KW-0067">ATP-binding</keyword>
<dbReference type="Proteomes" id="UP000203408">
    <property type="component" value="Segment"/>
</dbReference>
<keyword evidence="9" id="KW-1185">Reference proteome</keyword>